<dbReference type="PROSITE" id="PS51085">
    <property type="entry name" value="2FE2S_FER_2"/>
    <property type="match status" value="1"/>
</dbReference>
<dbReference type="SUPFAM" id="SSF54292">
    <property type="entry name" value="2Fe-2S ferredoxin-like"/>
    <property type="match status" value="1"/>
</dbReference>
<evidence type="ECO:0000313" key="11">
    <source>
        <dbReference type="EMBL" id="QKX51113.1"/>
    </source>
</evidence>
<dbReference type="InterPro" id="IPR001041">
    <property type="entry name" value="2Fe-2S_ferredoxin-type"/>
</dbReference>
<protein>
    <submittedName>
        <fullName evidence="11">Oxidoreductase</fullName>
    </submittedName>
</protein>
<evidence type="ECO:0000313" key="12">
    <source>
        <dbReference type="Proteomes" id="UP000509222"/>
    </source>
</evidence>
<keyword evidence="2" id="KW-0285">Flavoprotein</keyword>
<gene>
    <name evidence="11" type="ORF">HF394_11220</name>
</gene>
<evidence type="ECO:0000256" key="6">
    <source>
        <dbReference type="ARBA" id="ARBA00023002"/>
    </source>
</evidence>
<name>A0A7H8QCZ6_9BACL</name>
<dbReference type="Pfam" id="PF00111">
    <property type="entry name" value="Fer2"/>
    <property type="match status" value="1"/>
</dbReference>
<feature type="domain" description="FAD-binding FR-type" evidence="10">
    <location>
        <begin position="4"/>
        <end position="109"/>
    </location>
</feature>
<dbReference type="PROSITE" id="PS00197">
    <property type="entry name" value="2FE2S_FER_1"/>
    <property type="match status" value="1"/>
</dbReference>
<dbReference type="InterPro" id="IPR052353">
    <property type="entry name" value="Benzoxazolinone_Detox_Enz"/>
</dbReference>
<evidence type="ECO:0000256" key="3">
    <source>
        <dbReference type="ARBA" id="ARBA00022643"/>
    </source>
</evidence>
<dbReference type="CDD" id="cd06185">
    <property type="entry name" value="PDR_like"/>
    <property type="match status" value="1"/>
</dbReference>
<dbReference type="InterPro" id="IPR017938">
    <property type="entry name" value="Riboflavin_synthase-like_b-brl"/>
</dbReference>
<dbReference type="CDD" id="cd00207">
    <property type="entry name" value="fer2"/>
    <property type="match status" value="1"/>
</dbReference>
<organism evidence="11 12">
    <name type="scientific">Planococcus glaciei</name>
    <dbReference type="NCBI Taxonomy" id="459472"/>
    <lineage>
        <taxon>Bacteria</taxon>
        <taxon>Bacillati</taxon>
        <taxon>Bacillota</taxon>
        <taxon>Bacilli</taxon>
        <taxon>Bacillales</taxon>
        <taxon>Caryophanaceae</taxon>
        <taxon>Planococcus</taxon>
    </lineage>
</organism>
<dbReference type="GO" id="GO:0046872">
    <property type="term" value="F:metal ion binding"/>
    <property type="evidence" value="ECO:0007669"/>
    <property type="project" value="UniProtKB-KW"/>
</dbReference>
<dbReference type="SUPFAM" id="SSF52343">
    <property type="entry name" value="Ferredoxin reductase-like, C-terminal NADP-linked domain"/>
    <property type="match status" value="1"/>
</dbReference>
<keyword evidence="12" id="KW-1185">Reference proteome</keyword>
<dbReference type="InterPro" id="IPR054582">
    <property type="entry name" value="DmmA-like_N"/>
</dbReference>
<dbReference type="SUPFAM" id="SSF63380">
    <property type="entry name" value="Riboflavin synthase domain-like"/>
    <property type="match status" value="1"/>
</dbReference>
<dbReference type="PANTHER" id="PTHR30212">
    <property type="entry name" value="PROTEIN YIIM"/>
    <property type="match status" value="1"/>
</dbReference>
<evidence type="ECO:0000259" key="10">
    <source>
        <dbReference type="PROSITE" id="PS51384"/>
    </source>
</evidence>
<keyword evidence="6" id="KW-0560">Oxidoreductase</keyword>
<dbReference type="EMBL" id="CP051177">
    <property type="protein sequence ID" value="QKX51113.1"/>
    <property type="molecule type" value="Genomic_DNA"/>
</dbReference>
<keyword evidence="5" id="KW-0479">Metal-binding</keyword>
<evidence type="ECO:0000256" key="8">
    <source>
        <dbReference type="ARBA" id="ARBA00023014"/>
    </source>
</evidence>
<sequence length="321" mass="36067">MRVAGNIQVEVVQIIQETEFVKRFRFAPLDNLLLPAFAGGAHLKTFLPKEDGVIERAYSLVSPPTERNFYEIAIRQDDYSTGGSLYWHTEVKVGTVLEISFPRNHFALSYQAKHHVFYAAGIGITPFLTMAKDLEEWQTFELHYTARTAEQCAFYDQLKEEYGDRCHFHFSRSDNPQKMSPTSMLDHRIGTHVYFCGPVSMVKEYRDAAASYGYPAKAIHFELFSSGQDTGPKNAFIAELIDSDTTLHVGENETLLDALLKAGIDAPYACKIGGCGSCELEVAEGEVLHNDIFLTEDDRQNRSSIIACCSRAKSERIAIKI</sequence>
<dbReference type="InterPro" id="IPR036010">
    <property type="entry name" value="2Fe-2S_ferredoxin-like_sf"/>
</dbReference>
<dbReference type="PRINTS" id="PR00409">
    <property type="entry name" value="PHDIOXRDTASE"/>
</dbReference>
<dbReference type="AlphaFoldDB" id="A0A7H8QCZ6"/>
<proteinExistence type="predicted"/>
<dbReference type="Gene3D" id="3.40.50.80">
    <property type="entry name" value="Nucleotide-binding domain of ferredoxin-NADP reductase (FNR) module"/>
    <property type="match status" value="1"/>
</dbReference>
<dbReference type="PROSITE" id="PS51384">
    <property type="entry name" value="FAD_FR"/>
    <property type="match status" value="1"/>
</dbReference>
<evidence type="ECO:0000256" key="2">
    <source>
        <dbReference type="ARBA" id="ARBA00022630"/>
    </source>
</evidence>
<evidence type="ECO:0000259" key="9">
    <source>
        <dbReference type="PROSITE" id="PS51085"/>
    </source>
</evidence>
<dbReference type="Gene3D" id="2.40.30.10">
    <property type="entry name" value="Translation factors"/>
    <property type="match status" value="1"/>
</dbReference>
<reference evidence="12" key="2">
    <citation type="submission" date="2020-06" db="EMBL/GenBank/DDBJ databases">
        <title>Isolation of Planomicrobium glaciei.</title>
        <authorList>
            <person name="Malisova L."/>
            <person name="Safrankova R."/>
            <person name="Jakubu V."/>
            <person name="Spanelova P."/>
        </authorList>
    </citation>
    <scope>NUCLEOTIDE SEQUENCE [LARGE SCALE GENOMIC DNA]</scope>
    <source>
        <strain evidence="12">NRL-ATB46093</strain>
    </source>
</reference>
<dbReference type="GO" id="GO:0051537">
    <property type="term" value="F:2 iron, 2 sulfur cluster binding"/>
    <property type="evidence" value="ECO:0007669"/>
    <property type="project" value="UniProtKB-KW"/>
</dbReference>
<dbReference type="InterPro" id="IPR039261">
    <property type="entry name" value="FNR_nucleotide-bd"/>
</dbReference>
<evidence type="ECO:0000256" key="5">
    <source>
        <dbReference type="ARBA" id="ARBA00022723"/>
    </source>
</evidence>
<evidence type="ECO:0000256" key="4">
    <source>
        <dbReference type="ARBA" id="ARBA00022714"/>
    </source>
</evidence>
<feature type="domain" description="2Fe-2S ferredoxin-type" evidence="9">
    <location>
        <begin position="235"/>
        <end position="321"/>
    </location>
</feature>
<keyword evidence="4" id="KW-0001">2Fe-2S</keyword>
<keyword evidence="8" id="KW-0411">Iron-sulfur</keyword>
<keyword evidence="7" id="KW-0408">Iron</keyword>
<dbReference type="Gene3D" id="3.10.20.30">
    <property type="match status" value="1"/>
</dbReference>
<evidence type="ECO:0000256" key="7">
    <source>
        <dbReference type="ARBA" id="ARBA00023004"/>
    </source>
</evidence>
<dbReference type="RefSeq" id="WP_176294649.1">
    <property type="nucleotide sequence ID" value="NZ_CP051177.1"/>
</dbReference>
<dbReference type="Pfam" id="PF22290">
    <property type="entry name" value="DmmA-like_N"/>
    <property type="match status" value="1"/>
</dbReference>
<reference evidence="11 12" key="1">
    <citation type="submission" date="2020-04" db="EMBL/GenBank/DDBJ databases">
        <authorList>
            <person name="Pajer P."/>
            <person name="Broz P."/>
        </authorList>
    </citation>
    <scope>NUCLEOTIDE SEQUENCE [LARGE SCALE GENOMIC DNA]</scope>
    <source>
        <strain evidence="12">NRL-ATB46093</strain>
    </source>
</reference>
<dbReference type="InterPro" id="IPR017927">
    <property type="entry name" value="FAD-bd_FR_type"/>
</dbReference>
<dbReference type="InterPro" id="IPR006058">
    <property type="entry name" value="2Fe2S_fd_BS"/>
</dbReference>
<dbReference type="GO" id="GO:0016491">
    <property type="term" value="F:oxidoreductase activity"/>
    <property type="evidence" value="ECO:0007669"/>
    <property type="project" value="UniProtKB-KW"/>
</dbReference>
<accession>A0A7H8QCZ6</accession>
<dbReference type="Proteomes" id="UP000509222">
    <property type="component" value="Chromosome"/>
</dbReference>
<dbReference type="InterPro" id="IPR012675">
    <property type="entry name" value="Beta-grasp_dom_sf"/>
</dbReference>
<comment type="cofactor">
    <cofactor evidence="1">
        <name>FMN</name>
        <dbReference type="ChEBI" id="CHEBI:58210"/>
    </cofactor>
</comment>
<evidence type="ECO:0000256" key="1">
    <source>
        <dbReference type="ARBA" id="ARBA00001917"/>
    </source>
</evidence>
<keyword evidence="3" id="KW-0288">FMN</keyword>
<dbReference type="PANTHER" id="PTHR30212:SF2">
    <property type="entry name" value="PROTEIN YIIM"/>
    <property type="match status" value="1"/>
</dbReference>